<evidence type="ECO:0000313" key="8">
    <source>
        <dbReference type="Proteomes" id="UP000019373"/>
    </source>
</evidence>
<evidence type="ECO:0000259" key="6">
    <source>
        <dbReference type="Pfam" id="PF10375"/>
    </source>
</evidence>
<dbReference type="GO" id="GO:0031267">
    <property type="term" value="F:small GTPase binding"/>
    <property type="evidence" value="ECO:0007669"/>
    <property type="project" value="TreeGrafter"/>
</dbReference>
<gene>
    <name evidence="7" type="ORF">EPUS_01444</name>
</gene>
<evidence type="ECO:0000313" key="7">
    <source>
        <dbReference type="EMBL" id="ERF76111.1"/>
    </source>
</evidence>
<feature type="domain" description="GRIP-related Arf-binding" evidence="6">
    <location>
        <begin position="420"/>
        <end position="441"/>
    </location>
</feature>
<dbReference type="Pfam" id="PF10375">
    <property type="entry name" value="GRAB"/>
    <property type="match status" value="1"/>
</dbReference>
<dbReference type="GeneID" id="19236501"/>
<feature type="compositionally biased region" description="Polar residues" evidence="5">
    <location>
        <begin position="76"/>
        <end position="105"/>
    </location>
</feature>
<dbReference type="AlphaFoldDB" id="U1GVM3"/>
<feature type="region of interest" description="Disordered" evidence="5">
    <location>
        <begin position="1"/>
        <end position="108"/>
    </location>
</feature>
<organism evidence="7 8">
    <name type="scientific">Endocarpon pusillum (strain Z07020 / HMAS-L-300199)</name>
    <name type="common">Lichen-forming fungus</name>
    <dbReference type="NCBI Taxonomy" id="1263415"/>
    <lineage>
        <taxon>Eukaryota</taxon>
        <taxon>Fungi</taxon>
        <taxon>Dikarya</taxon>
        <taxon>Ascomycota</taxon>
        <taxon>Pezizomycotina</taxon>
        <taxon>Eurotiomycetes</taxon>
        <taxon>Chaetothyriomycetidae</taxon>
        <taxon>Verrucariales</taxon>
        <taxon>Verrucariaceae</taxon>
        <taxon>Endocarpon</taxon>
    </lineage>
</organism>
<dbReference type="InterPro" id="IPR019459">
    <property type="entry name" value="GRAB"/>
</dbReference>
<feature type="region of interest" description="Disordered" evidence="5">
    <location>
        <begin position="482"/>
        <end position="540"/>
    </location>
</feature>
<keyword evidence="3 4" id="KW-0175">Coiled coil</keyword>
<dbReference type="eggNOG" id="ENOG502RYXN">
    <property type="taxonomic scope" value="Eukaryota"/>
</dbReference>
<comment type="subcellular location">
    <subcellularLocation>
        <location evidence="1">Golgi apparatus</location>
    </subcellularLocation>
</comment>
<dbReference type="EMBL" id="KE720780">
    <property type="protein sequence ID" value="ERF76111.1"/>
    <property type="molecule type" value="Genomic_DNA"/>
</dbReference>
<keyword evidence="8" id="KW-1185">Reference proteome</keyword>
<feature type="compositionally biased region" description="Acidic residues" evidence="5">
    <location>
        <begin position="55"/>
        <end position="73"/>
    </location>
</feature>
<feature type="compositionally biased region" description="Polar residues" evidence="5">
    <location>
        <begin position="530"/>
        <end position="540"/>
    </location>
</feature>
<evidence type="ECO:0000256" key="4">
    <source>
        <dbReference type="SAM" id="Coils"/>
    </source>
</evidence>
<protein>
    <recommendedName>
        <fullName evidence="6">GRIP-related Arf-binding domain-containing protein</fullName>
    </recommendedName>
</protein>
<dbReference type="PANTHER" id="PTHR18921:SF2">
    <property type="entry name" value="THYROID RECEPTOR-INTERACTING PROTEIN 11"/>
    <property type="match status" value="1"/>
</dbReference>
<dbReference type="OMA" id="QAMHNWE"/>
<evidence type="ECO:0000256" key="1">
    <source>
        <dbReference type="ARBA" id="ARBA00004555"/>
    </source>
</evidence>
<accession>U1GVM3</accession>
<dbReference type="GO" id="GO:0007030">
    <property type="term" value="P:Golgi organization"/>
    <property type="evidence" value="ECO:0007669"/>
    <property type="project" value="TreeGrafter"/>
</dbReference>
<feature type="coiled-coil region" evidence="4">
    <location>
        <begin position="119"/>
        <end position="376"/>
    </location>
</feature>
<dbReference type="OrthoDB" id="425925at2759"/>
<dbReference type="HOGENOM" id="CLU_020680_1_0_1"/>
<dbReference type="GO" id="GO:0005794">
    <property type="term" value="C:Golgi apparatus"/>
    <property type="evidence" value="ECO:0007669"/>
    <property type="project" value="UniProtKB-SubCell"/>
</dbReference>
<dbReference type="GO" id="GO:0006888">
    <property type="term" value="P:endoplasmic reticulum to Golgi vesicle-mediated transport"/>
    <property type="evidence" value="ECO:0007669"/>
    <property type="project" value="TreeGrafter"/>
</dbReference>
<keyword evidence="2" id="KW-0333">Golgi apparatus</keyword>
<dbReference type="Proteomes" id="UP000019373">
    <property type="component" value="Unassembled WGS sequence"/>
</dbReference>
<sequence>MSGNTTADPLAHTSLGSKSAKKRRKKGATDKANGDVKAASTTSEATEVPTKMIEAEDEEPQPEEVDQDQDQDQDQSQLSPITVTDNSSTTPLTNGTQKTSMTGSTEDSDARFEALVKDRDALRIEVTQLRQSLEELQANHQTSLGCVQQELRETRTEKENAEEQYQTLLGRVNTIKAQLGERLKADAEDLAQARSRIEELEEQNNSLQEQQNIHSAELENLTSEIQAQSKELSSLRNRATLSQQNWLKEREDLIEQESYAREQYQNAEQAMREWEVLALEERSIRKDLGEKVGDLEEQLSGLKEAYERAAGERDSQSNTVDGLQKALQEIQTARKRELREVVESSQSEAEKLRSQLAEAQQASASATQELETVKKELERALPFEKEVKEKNLLIGKLRHEAVTLNEHLTKALRFLKKGKPEDNVDRQIVTNHLLHFLALDRPSAGLARPSSTTTTTTTTFSSNTLTGSLRLPHSPLVHRTPSTPALTGDYFPDGVPGSGVGSPSSRESLAELWQGFLEQESGAAAKGKSRTGSLADSSPR</sequence>
<evidence type="ECO:0000256" key="3">
    <source>
        <dbReference type="ARBA" id="ARBA00023054"/>
    </source>
</evidence>
<evidence type="ECO:0000256" key="2">
    <source>
        <dbReference type="ARBA" id="ARBA00023034"/>
    </source>
</evidence>
<proteinExistence type="predicted"/>
<dbReference type="RefSeq" id="XP_007786577.1">
    <property type="nucleotide sequence ID" value="XM_007788387.1"/>
</dbReference>
<dbReference type="PANTHER" id="PTHR18921">
    <property type="entry name" value="MYOSIN HEAVY CHAIN - RELATED"/>
    <property type="match status" value="1"/>
</dbReference>
<evidence type="ECO:0000256" key="5">
    <source>
        <dbReference type="SAM" id="MobiDB-lite"/>
    </source>
</evidence>
<reference evidence="8" key="1">
    <citation type="journal article" date="2014" name="BMC Genomics">
        <title>Genome characteristics reveal the impact of lichenization on lichen-forming fungus Endocarpon pusillum Hedwig (Verrucariales, Ascomycota).</title>
        <authorList>
            <person name="Wang Y.-Y."/>
            <person name="Liu B."/>
            <person name="Zhang X.-Y."/>
            <person name="Zhou Q.-M."/>
            <person name="Zhang T."/>
            <person name="Li H."/>
            <person name="Yu Y.-F."/>
            <person name="Zhang X.-L."/>
            <person name="Hao X.-Y."/>
            <person name="Wang M."/>
            <person name="Wang L."/>
            <person name="Wei J.-C."/>
        </authorList>
    </citation>
    <scope>NUCLEOTIDE SEQUENCE [LARGE SCALE GENOMIC DNA]</scope>
    <source>
        <strain evidence="8">Z07020 / HMAS-L-300199</strain>
    </source>
</reference>
<name>U1GVM3_ENDPU</name>